<name>A0A9W4JE21_9EURO</name>
<reference evidence="1" key="1">
    <citation type="submission" date="2021-07" db="EMBL/GenBank/DDBJ databases">
        <authorList>
            <person name="Branca A.L. A."/>
        </authorList>
    </citation>
    <scope>NUCLEOTIDE SEQUENCE</scope>
</reference>
<dbReference type="Proteomes" id="UP001152649">
    <property type="component" value="Unassembled WGS sequence"/>
</dbReference>
<comment type="caution">
    <text evidence="1">The sequence shown here is derived from an EMBL/GenBank/DDBJ whole genome shotgun (WGS) entry which is preliminary data.</text>
</comment>
<keyword evidence="2" id="KW-1185">Reference proteome</keyword>
<gene>
    <name evidence="1" type="ORF">PSALAMII_LOCUS7080</name>
</gene>
<evidence type="ECO:0000313" key="2">
    <source>
        <dbReference type="Proteomes" id="UP001152649"/>
    </source>
</evidence>
<accession>A0A9W4JE21</accession>
<evidence type="ECO:0000313" key="1">
    <source>
        <dbReference type="EMBL" id="CAG8393963.1"/>
    </source>
</evidence>
<dbReference type="EMBL" id="CAJVPG010000333">
    <property type="protein sequence ID" value="CAG8393963.1"/>
    <property type="molecule type" value="Genomic_DNA"/>
</dbReference>
<protein>
    <submittedName>
        <fullName evidence="1">Uncharacterized protein</fullName>
    </submittedName>
</protein>
<dbReference type="OrthoDB" id="2248014at2759"/>
<sequence length="129" mass="14774">MNYERMLDQIPELYRITGNANDLNLLLGLLGWARNEAFGRVADTCAYWGALVHAHTHMMNLDAVLMSRKVEHERLSLASSIDLELEEARSLMDNLPGGRYLLTLRGDAEFVMALKRVQFLREFNSPHSR</sequence>
<organism evidence="1 2">
    <name type="scientific">Penicillium salamii</name>
    <dbReference type="NCBI Taxonomy" id="1612424"/>
    <lineage>
        <taxon>Eukaryota</taxon>
        <taxon>Fungi</taxon>
        <taxon>Dikarya</taxon>
        <taxon>Ascomycota</taxon>
        <taxon>Pezizomycotina</taxon>
        <taxon>Eurotiomycetes</taxon>
        <taxon>Eurotiomycetidae</taxon>
        <taxon>Eurotiales</taxon>
        <taxon>Aspergillaceae</taxon>
        <taxon>Penicillium</taxon>
    </lineage>
</organism>
<proteinExistence type="predicted"/>
<dbReference type="AlphaFoldDB" id="A0A9W4JE21"/>